<protein>
    <submittedName>
        <fullName evidence="2">Uncharacterized protein</fullName>
    </submittedName>
</protein>
<evidence type="ECO:0000313" key="2">
    <source>
        <dbReference type="EMBL" id="KAK3338878.1"/>
    </source>
</evidence>
<feature type="region of interest" description="Disordered" evidence="1">
    <location>
        <begin position="1"/>
        <end position="27"/>
    </location>
</feature>
<accession>A0AAE0J923</accession>
<sequence length="203" mass="22383">MSNTTTRVTAGQRRAAGHPQSRQSEPHERLLEGHVQIPTAAPPSVLFSELDHYKIALFTRLPFLVIIVDPLLSLCGSCATQKAQTRSSTAQHVPDAVVQRSCTSTPCLFEVRLVQSTYLVDICTLAMVSLTPANEERGEAANGVSNSQPGIFLSFFFLSHNGNNQTQAKWPKRRIAEVRTEIGLVPFLEVRNFDGDGCRKVEH</sequence>
<reference evidence="2" key="1">
    <citation type="journal article" date="2023" name="Mol. Phylogenet. Evol.">
        <title>Genome-scale phylogeny and comparative genomics of the fungal order Sordariales.</title>
        <authorList>
            <person name="Hensen N."/>
            <person name="Bonometti L."/>
            <person name="Westerberg I."/>
            <person name="Brannstrom I.O."/>
            <person name="Guillou S."/>
            <person name="Cros-Aarteil S."/>
            <person name="Calhoun S."/>
            <person name="Haridas S."/>
            <person name="Kuo A."/>
            <person name="Mondo S."/>
            <person name="Pangilinan J."/>
            <person name="Riley R."/>
            <person name="LaButti K."/>
            <person name="Andreopoulos B."/>
            <person name="Lipzen A."/>
            <person name="Chen C."/>
            <person name="Yan M."/>
            <person name="Daum C."/>
            <person name="Ng V."/>
            <person name="Clum A."/>
            <person name="Steindorff A."/>
            <person name="Ohm R.A."/>
            <person name="Martin F."/>
            <person name="Silar P."/>
            <person name="Natvig D.O."/>
            <person name="Lalanne C."/>
            <person name="Gautier V."/>
            <person name="Ament-Velasquez S.L."/>
            <person name="Kruys A."/>
            <person name="Hutchinson M.I."/>
            <person name="Powell A.J."/>
            <person name="Barry K."/>
            <person name="Miller A.N."/>
            <person name="Grigoriev I.V."/>
            <person name="Debuchy R."/>
            <person name="Gladieux P."/>
            <person name="Hiltunen Thoren M."/>
            <person name="Johannesson H."/>
        </authorList>
    </citation>
    <scope>NUCLEOTIDE SEQUENCE</scope>
    <source>
        <strain evidence="2">CBS 560.94</strain>
    </source>
</reference>
<dbReference type="EMBL" id="JAUEPP010000007">
    <property type="protein sequence ID" value="KAK3338878.1"/>
    <property type="molecule type" value="Genomic_DNA"/>
</dbReference>
<evidence type="ECO:0000256" key="1">
    <source>
        <dbReference type="SAM" id="MobiDB-lite"/>
    </source>
</evidence>
<dbReference type="Proteomes" id="UP001278500">
    <property type="component" value="Unassembled WGS sequence"/>
</dbReference>
<proteinExistence type="predicted"/>
<name>A0AAE0J923_9PEZI</name>
<gene>
    <name evidence="2" type="ORF">B0H65DRAFT_474768</name>
</gene>
<dbReference type="RefSeq" id="XP_062678238.1">
    <property type="nucleotide sequence ID" value="XM_062827268.1"/>
</dbReference>
<reference evidence="2" key="2">
    <citation type="submission" date="2023-06" db="EMBL/GenBank/DDBJ databases">
        <authorList>
            <consortium name="Lawrence Berkeley National Laboratory"/>
            <person name="Haridas S."/>
            <person name="Hensen N."/>
            <person name="Bonometti L."/>
            <person name="Westerberg I."/>
            <person name="Brannstrom I.O."/>
            <person name="Guillou S."/>
            <person name="Cros-Aarteil S."/>
            <person name="Calhoun S."/>
            <person name="Kuo A."/>
            <person name="Mondo S."/>
            <person name="Pangilinan J."/>
            <person name="Riley R."/>
            <person name="Labutti K."/>
            <person name="Andreopoulos B."/>
            <person name="Lipzen A."/>
            <person name="Chen C."/>
            <person name="Yanf M."/>
            <person name="Daum C."/>
            <person name="Ng V."/>
            <person name="Clum A."/>
            <person name="Steindorff A."/>
            <person name="Ohm R."/>
            <person name="Martin F."/>
            <person name="Silar P."/>
            <person name="Natvig D."/>
            <person name="Lalanne C."/>
            <person name="Gautier V."/>
            <person name="Ament-Velasquez S.L."/>
            <person name="Kruys A."/>
            <person name="Hutchinson M.I."/>
            <person name="Powell A.J."/>
            <person name="Barry K."/>
            <person name="Miller A.N."/>
            <person name="Grigoriev I.V."/>
            <person name="Debuchy R."/>
            <person name="Gladieux P."/>
            <person name="Thoren M.H."/>
            <person name="Johannesson H."/>
        </authorList>
    </citation>
    <scope>NUCLEOTIDE SEQUENCE</scope>
    <source>
        <strain evidence="2">CBS 560.94</strain>
    </source>
</reference>
<dbReference type="AlphaFoldDB" id="A0AAE0J923"/>
<keyword evidence="3" id="KW-1185">Reference proteome</keyword>
<dbReference type="GeneID" id="87864422"/>
<evidence type="ECO:0000313" key="3">
    <source>
        <dbReference type="Proteomes" id="UP001278500"/>
    </source>
</evidence>
<organism evidence="2 3">
    <name type="scientific">Neurospora tetraspora</name>
    <dbReference type="NCBI Taxonomy" id="94610"/>
    <lineage>
        <taxon>Eukaryota</taxon>
        <taxon>Fungi</taxon>
        <taxon>Dikarya</taxon>
        <taxon>Ascomycota</taxon>
        <taxon>Pezizomycotina</taxon>
        <taxon>Sordariomycetes</taxon>
        <taxon>Sordariomycetidae</taxon>
        <taxon>Sordariales</taxon>
        <taxon>Sordariaceae</taxon>
        <taxon>Neurospora</taxon>
    </lineage>
</organism>
<comment type="caution">
    <text evidence="2">The sequence shown here is derived from an EMBL/GenBank/DDBJ whole genome shotgun (WGS) entry which is preliminary data.</text>
</comment>